<sequence length="114" mass="12551">MASRIEPSNVAPPPYESAIADDFQKTPTAPVAIIPQTQGPYTTILLEPNQLQTSTNLIVQSPTKLVIVDNAAARIFCPKCHVRCYTFNLLFYLFLGGNFSLSYISLSVLYSLLP</sequence>
<dbReference type="WBParaSite" id="DME_0000254201-mRNA-1">
    <property type="protein sequence ID" value="DME_0000254201-mRNA-1"/>
    <property type="gene ID" value="DME_0000254201"/>
</dbReference>
<keyword evidence="1" id="KW-1133">Transmembrane helix</keyword>
<accession>A0A0N4U6I9</accession>
<organism evidence="3 5">
    <name type="scientific">Dracunculus medinensis</name>
    <name type="common">Guinea worm</name>
    <dbReference type="NCBI Taxonomy" id="318479"/>
    <lineage>
        <taxon>Eukaryota</taxon>
        <taxon>Metazoa</taxon>
        <taxon>Ecdysozoa</taxon>
        <taxon>Nematoda</taxon>
        <taxon>Chromadorea</taxon>
        <taxon>Rhabditida</taxon>
        <taxon>Spirurina</taxon>
        <taxon>Dracunculoidea</taxon>
        <taxon>Dracunculidae</taxon>
        <taxon>Dracunculus</taxon>
    </lineage>
</organism>
<evidence type="ECO:0000313" key="3">
    <source>
        <dbReference type="Proteomes" id="UP000038040"/>
    </source>
</evidence>
<keyword evidence="4" id="KW-1185">Reference proteome</keyword>
<gene>
    <name evidence="2" type="ORF">DME_LOCUS6902</name>
</gene>
<protein>
    <submittedName>
        <fullName evidence="5">LITAF domain-containing protein</fullName>
    </submittedName>
</protein>
<dbReference type="Proteomes" id="UP000038040">
    <property type="component" value="Unplaced"/>
</dbReference>
<keyword evidence="1" id="KW-0812">Transmembrane</keyword>
<reference evidence="5" key="1">
    <citation type="submission" date="2017-02" db="UniProtKB">
        <authorList>
            <consortium name="WormBaseParasite"/>
        </authorList>
    </citation>
    <scope>IDENTIFICATION</scope>
</reference>
<keyword evidence="1" id="KW-0472">Membrane</keyword>
<dbReference type="EMBL" id="UYYG01001157">
    <property type="protein sequence ID" value="VDN56929.1"/>
    <property type="molecule type" value="Genomic_DNA"/>
</dbReference>
<proteinExistence type="predicted"/>
<evidence type="ECO:0000313" key="5">
    <source>
        <dbReference type="WBParaSite" id="DME_0000254201-mRNA-1"/>
    </source>
</evidence>
<dbReference type="Proteomes" id="UP000274756">
    <property type="component" value="Unassembled WGS sequence"/>
</dbReference>
<evidence type="ECO:0000313" key="4">
    <source>
        <dbReference type="Proteomes" id="UP000274756"/>
    </source>
</evidence>
<name>A0A0N4U6I9_DRAME</name>
<evidence type="ECO:0000256" key="1">
    <source>
        <dbReference type="SAM" id="Phobius"/>
    </source>
</evidence>
<evidence type="ECO:0000313" key="2">
    <source>
        <dbReference type="EMBL" id="VDN56929.1"/>
    </source>
</evidence>
<dbReference type="AlphaFoldDB" id="A0A0N4U6I9"/>
<feature type="transmembrane region" description="Helical" evidence="1">
    <location>
        <begin position="89"/>
        <end position="113"/>
    </location>
</feature>
<reference evidence="2 4" key="2">
    <citation type="submission" date="2018-11" db="EMBL/GenBank/DDBJ databases">
        <authorList>
            <consortium name="Pathogen Informatics"/>
        </authorList>
    </citation>
    <scope>NUCLEOTIDE SEQUENCE [LARGE SCALE GENOMIC DNA]</scope>
</reference>